<dbReference type="GO" id="GO:0005524">
    <property type="term" value="F:ATP binding"/>
    <property type="evidence" value="ECO:0007669"/>
    <property type="project" value="UniProtKB-KW"/>
</dbReference>
<dbReference type="InterPro" id="IPR035965">
    <property type="entry name" value="PAS-like_dom_sf"/>
</dbReference>
<keyword evidence="3" id="KW-0597">Phosphoprotein</keyword>
<dbReference type="eggNOG" id="COG4191">
    <property type="taxonomic scope" value="Bacteria"/>
</dbReference>
<dbReference type="SMART" id="SM00387">
    <property type="entry name" value="HATPase_c"/>
    <property type="match status" value="1"/>
</dbReference>
<dbReference type="CDD" id="cd00082">
    <property type="entry name" value="HisKA"/>
    <property type="match status" value="1"/>
</dbReference>
<keyword evidence="5" id="KW-0547">Nucleotide-binding</keyword>
<evidence type="ECO:0000256" key="8">
    <source>
        <dbReference type="ARBA" id="ARBA00023012"/>
    </source>
</evidence>
<evidence type="ECO:0000313" key="11">
    <source>
        <dbReference type="Proteomes" id="UP000000343"/>
    </source>
</evidence>
<dbReference type="InterPro" id="IPR003594">
    <property type="entry name" value="HATPase_dom"/>
</dbReference>
<evidence type="ECO:0000259" key="9">
    <source>
        <dbReference type="PROSITE" id="PS50109"/>
    </source>
</evidence>
<evidence type="ECO:0000256" key="6">
    <source>
        <dbReference type="ARBA" id="ARBA00022777"/>
    </source>
</evidence>
<protein>
    <recommendedName>
        <fullName evidence="2">histidine kinase</fullName>
        <ecNumber evidence="2">2.7.13.3</ecNumber>
    </recommendedName>
</protein>
<dbReference type="PANTHER" id="PTHR43065:SF10">
    <property type="entry name" value="PEROXIDE STRESS-ACTIVATED HISTIDINE KINASE MAK3"/>
    <property type="match status" value="1"/>
</dbReference>
<dbReference type="PANTHER" id="PTHR43065">
    <property type="entry name" value="SENSOR HISTIDINE KINASE"/>
    <property type="match status" value="1"/>
</dbReference>
<dbReference type="AlphaFoldDB" id="E8WVP7"/>
<feature type="domain" description="Histidine kinase" evidence="9">
    <location>
        <begin position="189"/>
        <end position="401"/>
    </location>
</feature>
<dbReference type="SUPFAM" id="SSF55785">
    <property type="entry name" value="PYP-like sensor domain (PAS domain)"/>
    <property type="match status" value="1"/>
</dbReference>
<dbReference type="EC" id="2.7.13.3" evidence="2"/>
<dbReference type="EMBL" id="CP002480">
    <property type="protein sequence ID" value="ADW69576.1"/>
    <property type="molecule type" value="Genomic_DNA"/>
</dbReference>
<evidence type="ECO:0000313" key="10">
    <source>
        <dbReference type="EMBL" id="ADW69576.1"/>
    </source>
</evidence>
<dbReference type="STRING" id="1198114.AciX9_2546"/>
<dbReference type="Pfam" id="PF00512">
    <property type="entry name" value="HisKA"/>
    <property type="match status" value="1"/>
</dbReference>
<dbReference type="Pfam" id="PF02518">
    <property type="entry name" value="HATPase_c"/>
    <property type="match status" value="1"/>
</dbReference>
<evidence type="ECO:0000256" key="4">
    <source>
        <dbReference type="ARBA" id="ARBA00022679"/>
    </source>
</evidence>
<dbReference type="SUPFAM" id="SSF47384">
    <property type="entry name" value="Homodimeric domain of signal transducing histidine kinase"/>
    <property type="match status" value="1"/>
</dbReference>
<sequence>MATEQIVNVAEMDFSALCRAVADASPMPMAGLGGSLHTLRYVNLAFCLLTGKSKDELLGTAFSSIAHCPDECMLLLDRVAKTGLADSHTGQEHNGIHPLYWSYAMWPLRGANQNHHGIMVQVTEAAQFHQDAVAMNEALLLGSVRQHELTEAADLLNVQLQAAIIVAKNAEAALIGSEKLAFAGRMAAVLAHEINNPLDAAMNLLFLAQTTGETPSAIRQYLETADGELKRVAHITRQTLGFYRESSEATTFLVVTLLNSVIDLLQAKRVSTQVIVEKQCDDLLQITAVFGELRQVISNLMLNSLDALGEGGRVTLRASTSRDPLNGSARIRITLADSGQGIDAAVLPRIFEPFFTTKGSIGNGLGLWVCKQIIEKHSGTIKVRSRTDDRHGTTFSLVLPE</sequence>
<dbReference type="OrthoDB" id="114013at2"/>
<dbReference type="InterPro" id="IPR036890">
    <property type="entry name" value="HATPase_C_sf"/>
</dbReference>
<accession>E8WVP7</accession>
<dbReference type="InterPro" id="IPR004358">
    <property type="entry name" value="Sig_transdc_His_kin-like_C"/>
</dbReference>
<organism evidence="11">
    <name type="scientific">Granulicella tundricola (strain ATCC BAA-1859 / DSM 23138 / MP5ACTX9)</name>
    <dbReference type="NCBI Taxonomy" id="1198114"/>
    <lineage>
        <taxon>Bacteria</taxon>
        <taxon>Pseudomonadati</taxon>
        <taxon>Acidobacteriota</taxon>
        <taxon>Terriglobia</taxon>
        <taxon>Terriglobales</taxon>
        <taxon>Acidobacteriaceae</taxon>
        <taxon>Granulicella</taxon>
    </lineage>
</organism>
<dbReference type="SUPFAM" id="SSF55874">
    <property type="entry name" value="ATPase domain of HSP90 chaperone/DNA topoisomerase II/histidine kinase"/>
    <property type="match status" value="1"/>
</dbReference>
<evidence type="ECO:0000256" key="5">
    <source>
        <dbReference type="ARBA" id="ARBA00022741"/>
    </source>
</evidence>
<name>E8WVP7_GRATM</name>
<dbReference type="Gene3D" id="1.10.287.130">
    <property type="match status" value="1"/>
</dbReference>
<dbReference type="KEGG" id="acm:AciX9_2546"/>
<evidence type="ECO:0000256" key="2">
    <source>
        <dbReference type="ARBA" id="ARBA00012438"/>
    </source>
</evidence>
<keyword evidence="8" id="KW-0902">Two-component regulatory system</keyword>
<reference evidence="11" key="1">
    <citation type="submission" date="2011-01" db="EMBL/GenBank/DDBJ databases">
        <title>Complete sequence of chromosome of Acidobacterium sp. MP5ACTX9.</title>
        <authorList>
            <consortium name="US DOE Joint Genome Institute"/>
            <person name="Lucas S."/>
            <person name="Copeland A."/>
            <person name="Lapidus A."/>
            <person name="Cheng J.-F."/>
            <person name="Goodwin L."/>
            <person name="Pitluck S."/>
            <person name="Teshima H."/>
            <person name="Detter J.C."/>
            <person name="Han C."/>
            <person name="Tapia R."/>
            <person name="Land M."/>
            <person name="Hauser L."/>
            <person name="Kyrpides N."/>
            <person name="Ivanova N."/>
            <person name="Ovchinnikova G."/>
            <person name="Pagani I."/>
            <person name="Rawat S.R."/>
            <person name="Mannisto M."/>
            <person name="Haggblom M.M."/>
            <person name="Woyke T."/>
        </authorList>
    </citation>
    <scope>NUCLEOTIDE SEQUENCE [LARGE SCALE GENOMIC DNA]</scope>
    <source>
        <strain evidence="11">MP5ACTX9</strain>
    </source>
</reference>
<dbReference type="Gene3D" id="3.30.565.10">
    <property type="entry name" value="Histidine kinase-like ATPase, C-terminal domain"/>
    <property type="match status" value="1"/>
</dbReference>
<dbReference type="PRINTS" id="PR00344">
    <property type="entry name" value="BCTRLSENSOR"/>
</dbReference>
<dbReference type="PROSITE" id="PS50109">
    <property type="entry name" value="HIS_KIN"/>
    <property type="match status" value="1"/>
</dbReference>
<evidence type="ECO:0000256" key="3">
    <source>
        <dbReference type="ARBA" id="ARBA00022553"/>
    </source>
</evidence>
<dbReference type="Proteomes" id="UP000000343">
    <property type="component" value="Chromosome"/>
</dbReference>
<proteinExistence type="predicted"/>
<keyword evidence="6 10" id="KW-0418">Kinase</keyword>
<dbReference type="SMART" id="SM00388">
    <property type="entry name" value="HisKA"/>
    <property type="match status" value="1"/>
</dbReference>
<keyword evidence="4" id="KW-0808">Transferase</keyword>
<keyword evidence="7" id="KW-0067">ATP-binding</keyword>
<dbReference type="PaxDb" id="1198114-AciX9_2546"/>
<keyword evidence="11" id="KW-1185">Reference proteome</keyword>
<dbReference type="InterPro" id="IPR005467">
    <property type="entry name" value="His_kinase_dom"/>
</dbReference>
<evidence type="ECO:0000256" key="1">
    <source>
        <dbReference type="ARBA" id="ARBA00000085"/>
    </source>
</evidence>
<dbReference type="HOGENOM" id="CLU_686560_0_0_0"/>
<dbReference type="GO" id="GO:0000155">
    <property type="term" value="F:phosphorelay sensor kinase activity"/>
    <property type="evidence" value="ECO:0007669"/>
    <property type="project" value="InterPro"/>
</dbReference>
<gene>
    <name evidence="10" type="ordered locus">AciX9_2546</name>
</gene>
<comment type="catalytic activity">
    <reaction evidence="1">
        <text>ATP + protein L-histidine = ADP + protein N-phospho-L-histidine.</text>
        <dbReference type="EC" id="2.7.13.3"/>
    </reaction>
</comment>
<dbReference type="InterPro" id="IPR003661">
    <property type="entry name" value="HisK_dim/P_dom"/>
</dbReference>
<evidence type="ECO:0000256" key="7">
    <source>
        <dbReference type="ARBA" id="ARBA00022840"/>
    </source>
</evidence>
<dbReference type="RefSeq" id="WP_013580891.1">
    <property type="nucleotide sequence ID" value="NC_015064.1"/>
</dbReference>
<dbReference type="InterPro" id="IPR036097">
    <property type="entry name" value="HisK_dim/P_sf"/>
</dbReference>
<dbReference type="Gene3D" id="3.30.450.20">
    <property type="entry name" value="PAS domain"/>
    <property type="match status" value="1"/>
</dbReference>